<keyword evidence="4" id="KW-1133">Transmembrane helix</keyword>
<organism evidence="7 8">
    <name type="scientific">Golovinomyces cichoracearum</name>
    <dbReference type="NCBI Taxonomy" id="62708"/>
    <lineage>
        <taxon>Eukaryota</taxon>
        <taxon>Fungi</taxon>
        <taxon>Dikarya</taxon>
        <taxon>Ascomycota</taxon>
        <taxon>Pezizomycotina</taxon>
        <taxon>Leotiomycetes</taxon>
        <taxon>Erysiphales</taxon>
        <taxon>Erysiphaceae</taxon>
        <taxon>Golovinomyces</taxon>
    </lineage>
</organism>
<dbReference type="GO" id="GO:0005743">
    <property type="term" value="C:mitochondrial inner membrane"/>
    <property type="evidence" value="ECO:0007669"/>
    <property type="project" value="UniProtKB-SubCell"/>
</dbReference>
<accession>A0A420JBQ7</accession>
<sequence>MLSGDEDQYKPTDAVAAGLRGAGISGAAGAILAGAQNSLTKSNVGAWGVITKFGGTITLFSLFTDGMKAAVGSIFEFVTAASANLRERNDYLNPTIGGLVSGSLIGLKGLTWLNSKIVGTTPAVFGYSAGVGLLMATFNFTGGRLTGHDKNPELDEFERKQQMRKNRRRPIEETIAELGEGRGIYPPGYEERRRLRLKEKYNIDVPNKF</sequence>
<evidence type="ECO:0000313" key="7">
    <source>
        <dbReference type="EMBL" id="RKF84229.1"/>
    </source>
</evidence>
<keyword evidence="7" id="KW-0830">Ubiquinone</keyword>
<dbReference type="InterPro" id="IPR039205">
    <property type="entry name" value="NDUFA11"/>
</dbReference>
<evidence type="ECO:0000256" key="2">
    <source>
        <dbReference type="ARBA" id="ARBA00022692"/>
    </source>
</evidence>
<evidence type="ECO:0000256" key="6">
    <source>
        <dbReference type="ARBA" id="ARBA00023136"/>
    </source>
</evidence>
<keyword evidence="3" id="KW-0999">Mitochondrion inner membrane</keyword>
<evidence type="ECO:0000256" key="1">
    <source>
        <dbReference type="ARBA" id="ARBA00004448"/>
    </source>
</evidence>
<comment type="caution">
    <text evidence="7">The sequence shown here is derived from an EMBL/GenBank/DDBJ whole genome shotgun (WGS) entry which is preliminary data.</text>
</comment>
<gene>
    <name evidence="7" type="ORF">GcM1_136014</name>
</gene>
<dbReference type="GO" id="GO:0045271">
    <property type="term" value="C:respiratory chain complex I"/>
    <property type="evidence" value="ECO:0007669"/>
    <property type="project" value="InterPro"/>
</dbReference>
<dbReference type="PANTHER" id="PTHR21382:SF1">
    <property type="entry name" value="NADH DEHYDROGENASE [UBIQUINONE] 1 ALPHA SUBCOMPLEX SUBUNIT 11"/>
    <property type="match status" value="1"/>
</dbReference>
<dbReference type="GO" id="GO:0006120">
    <property type="term" value="P:mitochondrial electron transport, NADH to ubiquinone"/>
    <property type="evidence" value="ECO:0007669"/>
    <property type="project" value="InterPro"/>
</dbReference>
<dbReference type="AlphaFoldDB" id="A0A420JBQ7"/>
<proteinExistence type="predicted"/>
<dbReference type="Proteomes" id="UP000285326">
    <property type="component" value="Unassembled WGS sequence"/>
</dbReference>
<reference evidence="7 8" key="1">
    <citation type="journal article" date="2018" name="BMC Genomics">
        <title>Comparative genome analyses reveal sequence features reflecting distinct modes of host-adaptation between dicot and monocot powdery mildew.</title>
        <authorList>
            <person name="Wu Y."/>
            <person name="Ma X."/>
            <person name="Pan Z."/>
            <person name="Kale S.D."/>
            <person name="Song Y."/>
            <person name="King H."/>
            <person name="Zhang Q."/>
            <person name="Presley C."/>
            <person name="Deng X."/>
            <person name="Wei C.I."/>
            <person name="Xiao S."/>
        </authorList>
    </citation>
    <scope>NUCLEOTIDE SEQUENCE [LARGE SCALE GENOMIC DNA]</scope>
    <source>
        <strain evidence="7">UMSG1</strain>
    </source>
</reference>
<name>A0A420JBQ7_9PEZI</name>
<evidence type="ECO:0000256" key="4">
    <source>
        <dbReference type="ARBA" id="ARBA00022989"/>
    </source>
</evidence>
<keyword evidence="2" id="KW-0812">Transmembrane</keyword>
<dbReference type="PANTHER" id="PTHR21382">
    <property type="entry name" value="NADH-UBIQUINONE OXIDOREDUCTASE SUBUNIT"/>
    <property type="match status" value="1"/>
</dbReference>
<keyword evidence="5" id="KW-0496">Mitochondrion</keyword>
<keyword evidence="6" id="KW-0472">Membrane</keyword>
<protein>
    <submittedName>
        <fullName evidence="7">NADH-ubiquinone oxidoreductase 21.3 kDa subunit</fullName>
    </submittedName>
</protein>
<evidence type="ECO:0000313" key="8">
    <source>
        <dbReference type="Proteomes" id="UP000285326"/>
    </source>
</evidence>
<dbReference type="EMBL" id="MCBS01013599">
    <property type="protein sequence ID" value="RKF84229.1"/>
    <property type="molecule type" value="Genomic_DNA"/>
</dbReference>
<comment type="subcellular location">
    <subcellularLocation>
        <location evidence="1">Mitochondrion inner membrane</location>
        <topology evidence="1">Multi-pass membrane protein</topology>
    </subcellularLocation>
</comment>
<evidence type="ECO:0000256" key="5">
    <source>
        <dbReference type="ARBA" id="ARBA00023128"/>
    </source>
</evidence>
<evidence type="ECO:0000256" key="3">
    <source>
        <dbReference type="ARBA" id="ARBA00022792"/>
    </source>
</evidence>